<protein>
    <submittedName>
        <fullName evidence="1">DUF2249 domain-containing protein</fullName>
    </submittedName>
</protein>
<organism evidence="1 2">
    <name type="scientific">Flammeovirga agarivorans</name>
    <dbReference type="NCBI Taxonomy" id="2726742"/>
    <lineage>
        <taxon>Bacteria</taxon>
        <taxon>Pseudomonadati</taxon>
        <taxon>Bacteroidota</taxon>
        <taxon>Cytophagia</taxon>
        <taxon>Cytophagales</taxon>
        <taxon>Flammeovirgaceae</taxon>
        <taxon>Flammeovirga</taxon>
    </lineage>
</organism>
<sequence length="76" mass="9261">MNITLSILDLRKIQEEQRIKVLNKELDNLTKEDSLWLIDDHEPFDIYNHLIIREHHFETFIVSKSEYRVFISPCYI</sequence>
<name>A0A7X8SJT9_9BACT</name>
<dbReference type="AlphaFoldDB" id="A0A7X8SJT9"/>
<keyword evidence="2" id="KW-1185">Reference proteome</keyword>
<evidence type="ECO:0000313" key="2">
    <source>
        <dbReference type="Proteomes" id="UP000585050"/>
    </source>
</evidence>
<dbReference type="Proteomes" id="UP000585050">
    <property type="component" value="Unassembled WGS sequence"/>
</dbReference>
<dbReference type="RefSeq" id="WP_168882200.1">
    <property type="nucleotide sequence ID" value="NZ_JABAIL010000003.1"/>
</dbReference>
<evidence type="ECO:0000313" key="1">
    <source>
        <dbReference type="EMBL" id="NLR91480.1"/>
    </source>
</evidence>
<gene>
    <name evidence="1" type="ORF">HGP29_09700</name>
</gene>
<dbReference type="EMBL" id="JABAIL010000003">
    <property type="protein sequence ID" value="NLR91480.1"/>
    <property type="molecule type" value="Genomic_DNA"/>
</dbReference>
<comment type="caution">
    <text evidence="1">The sequence shown here is derived from an EMBL/GenBank/DDBJ whole genome shotgun (WGS) entry which is preliminary data.</text>
</comment>
<reference evidence="1 2" key="1">
    <citation type="submission" date="2020-04" db="EMBL/GenBank/DDBJ databases">
        <title>Flammeovirga sp. SR4, a novel species isolated from seawater.</title>
        <authorList>
            <person name="Wang X."/>
        </authorList>
    </citation>
    <scope>NUCLEOTIDE SEQUENCE [LARGE SCALE GENOMIC DNA]</scope>
    <source>
        <strain evidence="1 2">SR4</strain>
    </source>
</reference>
<accession>A0A7X8SJT9</accession>
<proteinExistence type="predicted"/>